<organism evidence="1 2">
    <name type="scientific">Actinomadura fulvescens</name>
    <dbReference type="NCBI Taxonomy" id="46160"/>
    <lineage>
        <taxon>Bacteria</taxon>
        <taxon>Bacillati</taxon>
        <taxon>Actinomycetota</taxon>
        <taxon>Actinomycetes</taxon>
        <taxon>Streptosporangiales</taxon>
        <taxon>Thermomonosporaceae</taxon>
        <taxon>Actinomadura</taxon>
    </lineage>
</organism>
<proteinExistence type="predicted"/>
<keyword evidence="2" id="KW-1185">Reference proteome</keyword>
<accession>A0ABP6CYY9</accession>
<dbReference type="EMBL" id="BAAATD010000013">
    <property type="protein sequence ID" value="GAA2627118.1"/>
    <property type="molecule type" value="Genomic_DNA"/>
</dbReference>
<reference evidence="2" key="1">
    <citation type="journal article" date="2019" name="Int. J. Syst. Evol. Microbiol.">
        <title>The Global Catalogue of Microorganisms (GCM) 10K type strain sequencing project: providing services to taxonomists for standard genome sequencing and annotation.</title>
        <authorList>
            <consortium name="The Broad Institute Genomics Platform"/>
            <consortium name="The Broad Institute Genome Sequencing Center for Infectious Disease"/>
            <person name="Wu L."/>
            <person name="Ma J."/>
        </authorList>
    </citation>
    <scope>NUCLEOTIDE SEQUENCE [LARGE SCALE GENOMIC DNA]</scope>
    <source>
        <strain evidence="2">JCM 6833</strain>
    </source>
</reference>
<evidence type="ECO:0000313" key="2">
    <source>
        <dbReference type="Proteomes" id="UP001501509"/>
    </source>
</evidence>
<protein>
    <submittedName>
        <fullName evidence="1">Uncharacterized protein</fullName>
    </submittedName>
</protein>
<dbReference type="Proteomes" id="UP001501509">
    <property type="component" value="Unassembled WGS sequence"/>
</dbReference>
<comment type="caution">
    <text evidence="1">The sequence shown here is derived from an EMBL/GenBank/DDBJ whole genome shotgun (WGS) entry which is preliminary data.</text>
</comment>
<sequence length="59" mass="6644">MDLGKLDGEFVFWCLLAFQELLDGQALIHLTLDHGSGSSLHIGDSRVCHEKEADWPMFL</sequence>
<name>A0ABP6CYY9_9ACTN</name>
<evidence type="ECO:0000313" key="1">
    <source>
        <dbReference type="EMBL" id="GAA2627118.1"/>
    </source>
</evidence>
<gene>
    <name evidence="1" type="ORF">GCM10010411_75230</name>
</gene>